<evidence type="ECO:0000259" key="3">
    <source>
        <dbReference type="Pfam" id="PF22725"/>
    </source>
</evidence>
<dbReference type="PANTHER" id="PTHR43818:SF11">
    <property type="entry name" value="BCDNA.GH03377"/>
    <property type="match status" value="1"/>
</dbReference>
<reference evidence="4 5" key="1">
    <citation type="submission" date="2020-10" db="EMBL/GenBank/DDBJ databases">
        <title>Streptomyces ferrugineus complate genome analysis.</title>
        <authorList>
            <person name="Anwar N."/>
        </authorList>
    </citation>
    <scope>NUCLEOTIDE SEQUENCE [LARGE SCALE GENOMIC DNA]</scope>
    <source>
        <strain evidence="4 5">CCTCC AA2014009</strain>
    </source>
</reference>
<dbReference type="GO" id="GO:0016491">
    <property type="term" value="F:oxidoreductase activity"/>
    <property type="evidence" value="ECO:0007669"/>
    <property type="project" value="UniProtKB-KW"/>
</dbReference>
<dbReference type="GO" id="GO:0000166">
    <property type="term" value="F:nucleotide binding"/>
    <property type="evidence" value="ECO:0007669"/>
    <property type="project" value="InterPro"/>
</dbReference>
<dbReference type="InterPro" id="IPR050463">
    <property type="entry name" value="Gfo/Idh/MocA_oxidrdct_glycsds"/>
</dbReference>
<keyword evidence="1" id="KW-0560">Oxidoreductase</keyword>
<dbReference type="PANTHER" id="PTHR43818">
    <property type="entry name" value="BCDNA.GH03377"/>
    <property type="match status" value="1"/>
</dbReference>
<organism evidence="4 5">
    <name type="scientific">Streptomyces ferrugineus</name>
    <dbReference type="NCBI Taxonomy" id="1413221"/>
    <lineage>
        <taxon>Bacteria</taxon>
        <taxon>Bacillati</taxon>
        <taxon>Actinomycetota</taxon>
        <taxon>Actinomycetes</taxon>
        <taxon>Kitasatosporales</taxon>
        <taxon>Streptomycetaceae</taxon>
        <taxon>Streptomyces</taxon>
    </lineage>
</organism>
<evidence type="ECO:0000256" key="1">
    <source>
        <dbReference type="ARBA" id="ARBA00023002"/>
    </source>
</evidence>
<feature type="domain" description="GFO/IDH/MocA-like oxidoreductase" evidence="3">
    <location>
        <begin position="137"/>
        <end position="266"/>
    </location>
</feature>
<dbReference type="InterPro" id="IPR055170">
    <property type="entry name" value="GFO_IDH_MocA-like_dom"/>
</dbReference>
<gene>
    <name evidence="4" type="ORF">IM697_12755</name>
</gene>
<feature type="domain" description="Gfo/Idh/MocA-like oxidoreductase N-terminal" evidence="2">
    <location>
        <begin position="7"/>
        <end position="127"/>
    </location>
</feature>
<dbReference type="KEGG" id="sfeu:IM697_12755"/>
<dbReference type="Pfam" id="PF22725">
    <property type="entry name" value="GFO_IDH_MocA_C3"/>
    <property type="match status" value="1"/>
</dbReference>
<dbReference type="InterPro" id="IPR036291">
    <property type="entry name" value="NAD(P)-bd_dom_sf"/>
</dbReference>
<name>A0A7M2SSH0_9ACTN</name>
<dbReference type="Gene3D" id="3.40.50.720">
    <property type="entry name" value="NAD(P)-binding Rossmann-like Domain"/>
    <property type="match status" value="1"/>
</dbReference>
<evidence type="ECO:0000259" key="2">
    <source>
        <dbReference type="Pfam" id="PF01408"/>
    </source>
</evidence>
<dbReference type="SUPFAM" id="SSF55347">
    <property type="entry name" value="Glyceraldehyde-3-phosphate dehydrogenase-like, C-terminal domain"/>
    <property type="match status" value="1"/>
</dbReference>
<dbReference type="Proteomes" id="UP000594205">
    <property type="component" value="Chromosome"/>
</dbReference>
<accession>A0A7M2SSH0</accession>
<dbReference type="EMBL" id="CP063373">
    <property type="protein sequence ID" value="QOV39174.1"/>
    <property type="molecule type" value="Genomic_DNA"/>
</dbReference>
<protein>
    <submittedName>
        <fullName evidence="4">Gfo/Idh/MocA family oxidoreductase</fullName>
    </submittedName>
</protein>
<proteinExistence type="predicted"/>
<dbReference type="Gene3D" id="3.30.360.10">
    <property type="entry name" value="Dihydrodipicolinate Reductase, domain 2"/>
    <property type="match status" value="1"/>
</dbReference>
<dbReference type="SUPFAM" id="SSF51735">
    <property type="entry name" value="NAD(P)-binding Rossmann-fold domains"/>
    <property type="match status" value="1"/>
</dbReference>
<evidence type="ECO:0000313" key="4">
    <source>
        <dbReference type="EMBL" id="QOV39174.1"/>
    </source>
</evidence>
<keyword evidence="5" id="KW-1185">Reference proteome</keyword>
<evidence type="ECO:0000313" key="5">
    <source>
        <dbReference type="Proteomes" id="UP000594205"/>
    </source>
</evidence>
<dbReference type="InterPro" id="IPR000683">
    <property type="entry name" value="Gfo/Idh/MocA-like_OxRdtase_N"/>
</dbReference>
<sequence>MSTAVPIVLAGARGHGRWHLENIRRLQDKGIVRLAGICELTPLTDRELPEGLGEPEQSADFGALLDSTGARIAVICTPIPTHTDLALTAARRGVHILLEKPPAPSYGEFRRMADGVAEAGVVCQIGFQSLGSHAVPAIRTLISEGAIGELVGVGGAGAWARAEEYYRRAPWAGKRRLNGVDVIDGALTNPLAHAVATALALGGTVRAEDVTAIETELLRANDIESDDTSCVRVTTAQGRPVVVAATLCAEDPDDPYVVVHGERGRITFWYKQDRVLLQRADHGPEEFEYGRTDLLENLVDHLTDGTGLLVPPDTTGAFMKVVEAIRLAPDPARLPDHAWQLLPDERRRVVPGIDGLVAAAADTLALYSELGAPWALPARTKEVST</sequence>
<dbReference type="Pfam" id="PF01408">
    <property type="entry name" value="GFO_IDH_MocA"/>
    <property type="match status" value="1"/>
</dbReference>
<dbReference type="AlphaFoldDB" id="A0A7M2SSH0"/>
<dbReference type="RefSeq" id="WP_194047652.1">
    <property type="nucleotide sequence ID" value="NZ_CP063373.1"/>
</dbReference>